<keyword evidence="5" id="KW-0378">Hydrolase</keyword>
<dbReference type="Proteomes" id="UP000250223">
    <property type="component" value="Unassembled WGS sequence"/>
</dbReference>
<evidence type="ECO:0000256" key="1">
    <source>
        <dbReference type="ARBA" id="ARBA00022448"/>
    </source>
</evidence>
<dbReference type="EMBL" id="UAWC01000026">
    <property type="protein sequence ID" value="SQB36087.1"/>
    <property type="molecule type" value="Genomic_DNA"/>
</dbReference>
<dbReference type="PANTHER" id="PTHR42939:SF3">
    <property type="entry name" value="ABC TRANSPORTER ATP-BINDING COMPONENT"/>
    <property type="match status" value="1"/>
</dbReference>
<accession>A0A2X2W9D9</accession>
<dbReference type="PANTHER" id="PTHR42939">
    <property type="entry name" value="ABC TRANSPORTER ATP-BINDING PROTEIN ALBC-RELATED"/>
    <property type="match status" value="1"/>
</dbReference>
<dbReference type="PROSITE" id="PS50893">
    <property type="entry name" value="ABC_TRANSPORTER_2"/>
    <property type="match status" value="1"/>
</dbReference>
<organism evidence="5 6">
    <name type="scientific">Clostridium cochlearium</name>
    <dbReference type="NCBI Taxonomy" id="1494"/>
    <lineage>
        <taxon>Bacteria</taxon>
        <taxon>Bacillati</taxon>
        <taxon>Bacillota</taxon>
        <taxon>Clostridia</taxon>
        <taxon>Eubacteriales</taxon>
        <taxon>Clostridiaceae</taxon>
        <taxon>Clostridium</taxon>
    </lineage>
</organism>
<dbReference type="GO" id="GO:0016887">
    <property type="term" value="F:ATP hydrolysis activity"/>
    <property type="evidence" value="ECO:0007669"/>
    <property type="project" value="InterPro"/>
</dbReference>
<evidence type="ECO:0000313" key="6">
    <source>
        <dbReference type="Proteomes" id="UP000250223"/>
    </source>
</evidence>
<evidence type="ECO:0000256" key="2">
    <source>
        <dbReference type="ARBA" id="ARBA00022741"/>
    </source>
</evidence>
<keyword evidence="1" id="KW-0813">Transport</keyword>
<dbReference type="SUPFAM" id="SSF52540">
    <property type="entry name" value="P-loop containing nucleoside triphosphate hydrolases"/>
    <property type="match status" value="1"/>
</dbReference>
<dbReference type="CDD" id="cd03230">
    <property type="entry name" value="ABC_DR_subfamily_A"/>
    <property type="match status" value="1"/>
</dbReference>
<dbReference type="InterPro" id="IPR003593">
    <property type="entry name" value="AAA+_ATPase"/>
</dbReference>
<gene>
    <name evidence="5" type="ORF">NCTC13028_02312</name>
</gene>
<keyword evidence="2" id="KW-0547">Nucleotide-binding</keyword>
<name>A0A2X2W9D9_CLOCO</name>
<sequence length="293" mass="33840">MDNILEVINLKKEFTDWSNHKESFCLNNISFSVPKGYIMGFIGPNGSGKSTTIKLIMNLLKKDEGEIKIFGKDNVKFEKEIKEKIGFVYDENYYYENFTMKEIKKIIAPFYKYWDEETFQNYLERFDLKNTNKKIKALSKGMKIKFSLAIALSHNADLIIMDEPTSGLDPVFRREILDILLELIQNENKSVFFSTHITTDLEKIADYITYINKGNIVFSKSKEEILDNYAIVKGDKNILNTHLKEKFIGIKENAFGFEALTDDVNEIQNLFGDSILIDSASLDDIMVFNSKNS</sequence>
<reference evidence="5 6" key="1">
    <citation type="submission" date="2018-06" db="EMBL/GenBank/DDBJ databases">
        <authorList>
            <consortium name="Pathogen Informatics"/>
            <person name="Doyle S."/>
        </authorList>
    </citation>
    <scope>NUCLEOTIDE SEQUENCE [LARGE SCALE GENOMIC DNA]</scope>
    <source>
        <strain evidence="5 6">NCTC13028</strain>
    </source>
</reference>
<dbReference type="RefSeq" id="WP_111921774.1">
    <property type="nucleotide sequence ID" value="NZ_UAWC01000026.1"/>
</dbReference>
<dbReference type="InterPro" id="IPR003439">
    <property type="entry name" value="ABC_transporter-like_ATP-bd"/>
</dbReference>
<dbReference type="Gene3D" id="3.40.50.300">
    <property type="entry name" value="P-loop containing nucleotide triphosphate hydrolases"/>
    <property type="match status" value="1"/>
</dbReference>
<keyword evidence="3" id="KW-0067">ATP-binding</keyword>
<dbReference type="Pfam" id="PF00005">
    <property type="entry name" value="ABC_tran"/>
    <property type="match status" value="1"/>
</dbReference>
<evidence type="ECO:0000313" key="5">
    <source>
        <dbReference type="EMBL" id="SQB36087.1"/>
    </source>
</evidence>
<evidence type="ECO:0000259" key="4">
    <source>
        <dbReference type="PROSITE" id="PS50893"/>
    </source>
</evidence>
<dbReference type="GO" id="GO:0005524">
    <property type="term" value="F:ATP binding"/>
    <property type="evidence" value="ECO:0007669"/>
    <property type="project" value="UniProtKB-KW"/>
</dbReference>
<dbReference type="AlphaFoldDB" id="A0A2X2W9D9"/>
<dbReference type="InterPro" id="IPR051782">
    <property type="entry name" value="ABC_Transporter_VariousFunc"/>
</dbReference>
<dbReference type="SMART" id="SM00382">
    <property type="entry name" value="AAA"/>
    <property type="match status" value="1"/>
</dbReference>
<dbReference type="EC" id="3.6.3.-" evidence="5"/>
<evidence type="ECO:0000256" key="3">
    <source>
        <dbReference type="ARBA" id="ARBA00022840"/>
    </source>
</evidence>
<protein>
    <submittedName>
        <fullName evidence="5">ABC transporter</fullName>
        <ecNumber evidence="5">3.6.3.-</ecNumber>
    </submittedName>
</protein>
<feature type="domain" description="ABC transporter" evidence="4">
    <location>
        <begin position="5"/>
        <end position="238"/>
    </location>
</feature>
<dbReference type="InterPro" id="IPR027417">
    <property type="entry name" value="P-loop_NTPase"/>
</dbReference>
<proteinExistence type="predicted"/>